<gene>
    <name evidence="2" type="ORF">KIN20_013561</name>
</gene>
<proteinExistence type="predicted"/>
<protein>
    <submittedName>
        <fullName evidence="2">Uncharacterized protein</fullName>
    </submittedName>
</protein>
<feature type="compositionally biased region" description="Basic residues" evidence="1">
    <location>
        <begin position="1"/>
        <end position="11"/>
    </location>
</feature>
<dbReference type="AlphaFoldDB" id="A0AAD5QNW0"/>
<name>A0AAD5QNW0_PARTN</name>
<keyword evidence="3" id="KW-1185">Reference proteome</keyword>
<comment type="caution">
    <text evidence="2">The sequence shown here is derived from an EMBL/GenBank/DDBJ whole genome shotgun (WGS) entry which is preliminary data.</text>
</comment>
<evidence type="ECO:0000256" key="1">
    <source>
        <dbReference type="SAM" id="MobiDB-lite"/>
    </source>
</evidence>
<sequence>MLTGGKHKVKSGYHGGAENGGSIDCPDSAQQANLNTAPVTGEWTTDVRTPTLLSFDESSEHQFAVHSKNGVTLLGFMKKKEVTLITTAHGFPIDPATGKFEANMSYKEKKGYCHPHRPNGCALLIHQEDKQMKNTYLTGTCRKIGQGLPREFMKQKVDKEHHFAVQNKNGVTLLKSIDKKEVTLITTAHCSSIDPATGKSEANVSYNKRKGYIRLFFHLVSDLCMPNAWAVYDEQMHSYSYRLVRIISARFCEGFAQPGHPDVLAAEINDQNHVGLGLFQGDLMLTREQADEVLEDMEVNMGRRKNDKLIVTTIFPQLSGRTGLPDSKIEVFFQNYIEDLDYPGCVCADVEIKTFEDQRHTGYRFCCPEHGGTSLISEHDMVSVITYSRVYIVHYSSSL</sequence>
<feature type="region of interest" description="Disordered" evidence="1">
    <location>
        <begin position="1"/>
        <end position="30"/>
    </location>
</feature>
<dbReference type="EMBL" id="JAHQIW010002647">
    <property type="protein sequence ID" value="KAJ1355960.1"/>
    <property type="molecule type" value="Genomic_DNA"/>
</dbReference>
<reference evidence="2" key="1">
    <citation type="submission" date="2021-06" db="EMBL/GenBank/DDBJ databases">
        <title>Parelaphostrongylus tenuis whole genome reference sequence.</title>
        <authorList>
            <person name="Garwood T.J."/>
            <person name="Larsen P.A."/>
            <person name="Fountain-Jones N.M."/>
            <person name="Garbe J.R."/>
            <person name="Macchietto M.G."/>
            <person name="Kania S.A."/>
            <person name="Gerhold R.W."/>
            <person name="Richards J.E."/>
            <person name="Wolf T.M."/>
        </authorList>
    </citation>
    <scope>NUCLEOTIDE SEQUENCE</scope>
    <source>
        <strain evidence="2">MNPRO001-30</strain>
        <tissue evidence="2">Meninges</tissue>
    </source>
</reference>
<organism evidence="2 3">
    <name type="scientific">Parelaphostrongylus tenuis</name>
    <name type="common">Meningeal worm</name>
    <dbReference type="NCBI Taxonomy" id="148309"/>
    <lineage>
        <taxon>Eukaryota</taxon>
        <taxon>Metazoa</taxon>
        <taxon>Ecdysozoa</taxon>
        <taxon>Nematoda</taxon>
        <taxon>Chromadorea</taxon>
        <taxon>Rhabditida</taxon>
        <taxon>Rhabditina</taxon>
        <taxon>Rhabditomorpha</taxon>
        <taxon>Strongyloidea</taxon>
        <taxon>Metastrongylidae</taxon>
        <taxon>Parelaphostrongylus</taxon>
    </lineage>
</organism>
<dbReference type="Proteomes" id="UP001196413">
    <property type="component" value="Unassembled WGS sequence"/>
</dbReference>
<evidence type="ECO:0000313" key="2">
    <source>
        <dbReference type="EMBL" id="KAJ1355960.1"/>
    </source>
</evidence>
<accession>A0AAD5QNW0</accession>
<evidence type="ECO:0000313" key="3">
    <source>
        <dbReference type="Proteomes" id="UP001196413"/>
    </source>
</evidence>